<dbReference type="InterPro" id="IPR002751">
    <property type="entry name" value="CbiM/NikMN"/>
</dbReference>
<keyword evidence="5 7" id="KW-1133">Transmembrane helix</keyword>
<dbReference type="Proteomes" id="UP000010471">
    <property type="component" value="Chromosome"/>
</dbReference>
<evidence type="ECO:0000256" key="6">
    <source>
        <dbReference type="ARBA" id="ARBA00023136"/>
    </source>
</evidence>
<accession>K9W944</accession>
<feature type="transmembrane region" description="Helical" evidence="7">
    <location>
        <begin position="6"/>
        <end position="28"/>
    </location>
</feature>
<proteinExistence type="predicted"/>
<gene>
    <name evidence="8" type="ORF">Mic7113_1020</name>
</gene>
<organism evidence="8 9">
    <name type="scientific">Allocoleopsis franciscana PCC 7113</name>
    <dbReference type="NCBI Taxonomy" id="1173027"/>
    <lineage>
        <taxon>Bacteria</taxon>
        <taxon>Bacillati</taxon>
        <taxon>Cyanobacteriota</taxon>
        <taxon>Cyanophyceae</taxon>
        <taxon>Coleofasciculales</taxon>
        <taxon>Coleofasciculaceae</taxon>
        <taxon>Allocoleopsis</taxon>
        <taxon>Allocoleopsis franciscana</taxon>
    </lineage>
</organism>
<keyword evidence="6 7" id="KW-0472">Membrane</keyword>
<dbReference type="HOGENOM" id="CLU_052508_1_0_3"/>
<keyword evidence="4 7" id="KW-0812">Transmembrane</keyword>
<evidence type="ECO:0000256" key="3">
    <source>
        <dbReference type="ARBA" id="ARBA00022475"/>
    </source>
</evidence>
<feature type="transmembrane region" description="Helical" evidence="7">
    <location>
        <begin position="176"/>
        <end position="202"/>
    </location>
</feature>
<dbReference type="EMBL" id="CP003630">
    <property type="protein sequence ID" value="AFZ16915.1"/>
    <property type="molecule type" value="Genomic_DNA"/>
</dbReference>
<feature type="transmembrane region" description="Helical" evidence="7">
    <location>
        <begin position="104"/>
        <end position="123"/>
    </location>
</feature>
<keyword evidence="9" id="KW-1185">Reference proteome</keyword>
<feature type="transmembrane region" description="Helical" evidence="7">
    <location>
        <begin position="139"/>
        <end position="164"/>
    </location>
</feature>
<reference evidence="8 9" key="1">
    <citation type="submission" date="2012-06" db="EMBL/GenBank/DDBJ databases">
        <title>Finished chromosome of genome of Microcoleus sp. PCC 7113.</title>
        <authorList>
            <consortium name="US DOE Joint Genome Institute"/>
            <person name="Gugger M."/>
            <person name="Coursin T."/>
            <person name="Rippka R."/>
            <person name="Tandeau De Marsac N."/>
            <person name="Huntemann M."/>
            <person name="Wei C.-L."/>
            <person name="Han J."/>
            <person name="Detter J.C."/>
            <person name="Han C."/>
            <person name="Tapia R."/>
            <person name="Chen A."/>
            <person name="Kyrpides N."/>
            <person name="Mavromatis K."/>
            <person name="Markowitz V."/>
            <person name="Szeto E."/>
            <person name="Ivanova N."/>
            <person name="Pagani I."/>
            <person name="Pati A."/>
            <person name="Goodwin L."/>
            <person name="Nordberg H.P."/>
            <person name="Cantor M.N."/>
            <person name="Hua S.X."/>
            <person name="Woyke T."/>
            <person name="Kerfeld C.A."/>
        </authorList>
    </citation>
    <scope>NUCLEOTIDE SEQUENCE [LARGE SCALE GENOMIC DNA]</scope>
    <source>
        <strain evidence="8 9">PCC 7113</strain>
    </source>
</reference>
<feature type="transmembrane region" description="Helical" evidence="7">
    <location>
        <begin position="73"/>
        <end position="92"/>
    </location>
</feature>
<feature type="transmembrane region" description="Helical" evidence="7">
    <location>
        <begin position="40"/>
        <end position="61"/>
    </location>
</feature>
<evidence type="ECO:0000256" key="2">
    <source>
        <dbReference type="ARBA" id="ARBA00022448"/>
    </source>
</evidence>
<evidence type="ECO:0000256" key="1">
    <source>
        <dbReference type="ARBA" id="ARBA00004651"/>
    </source>
</evidence>
<dbReference type="Gene3D" id="1.10.1760.20">
    <property type="match status" value="1"/>
</dbReference>
<dbReference type="STRING" id="1173027.Mic7113_1020"/>
<dbReference type="RefSeq" id="WP_015181075.1">
    <property type="nucleotide sequence ID" value="NC_019738.1"/>
</dbReference>
<comment type="subcellular location">
    <subcellularLocation>
        <location evidence="1">Cell membrane</location>
        <topology evidence="1">Multi-pass membrane protein</topology>
    </subcellularLocation>
</comment>
<evidence type="ECO:0000256" key="4">
    <source>
        <dbReference type="ARBA" id="ARBA00022692"/>
    </source>
</evidence>
<evidence type="ECO:0000313" key="9">
    <source>
        <dbReference type="Proteomes" id="UP000010471"/>
    </source>
</evidence>
<keyword evidence="3" id="KW-1003">Cell membrane</keyword>
<dbReference type="KEGG" id="mic:Mic7113_1020"/>
<keyword evidence="2" id="KW-0813">Transport</keyword>
<name>K9W944_9CYAN</name>
<sequence length="213" mass="23278">MHIPDGFISPSVAIAGYALTGGVTWYCLHKINKEKHPQAKIPKAALLTVAFFVVNLINIPIPPSSLHFVLNGLMGVVLGYYAFPAILIALFFQAVMFQHGGISTLGVNAIIMGFPALLAYYIFRLRNRVKMDDQRRTKIFAFIAGGGAVMLAAAIFSVVIITTIPADIDAQTERRAIFASLVAYTIPAIFEGIFTMMLASFLDRVKPELLESQ</sequence>
<dbReference type="eggNOG" id="COG0310">
    <property type="taxonomic scope" value="Bacteria"/>
</dbReference>
<dbReference type="AlphaFoldDB" id="K9W944"/>
<dbReference type="Pfam" id="PF01891">
    <property type="entry name" value="CbiM"/>
    <property type="match status" value="1"/>
</dbReference>
<evidence type="ECO:0000256" key="7">
    <source>
        <dbReference type="SAM" id="Phobius"/>
    </source>
</evidence>
<dbReference type="NCBIfam" id="NF004906">
    <property type="entry name" value="PRK06265.2-1"/>
    <property type="match status" value="1"/>
</dbReference>
<dbReference type="PANTHER" id="PTHR34229">
    <property type="entry name" value="METAL TRANSPORT PROTEIN HI_1621-RELATED"/>
    <property type="match status" value="1"/>
</dbReference>
<dbReference type="PATRIC" id="fig|1173027.3.peg.1124"/>
<evidence type="ECO:0000313" key="8">
    <source>
        <dbReference type="EMBL" id="AFZ16915.1"/>
    </source>
</evidence>
<evidence type="ECO:0000256" key="5">
    <source>
        <dbReference type="ARBA" id="ARBA00022989"/>
    </source>
</evidence>
<dbReference type="GO" id="GO:0005886">
    <property type="term" value="C:plasma membrane"/>
    <property type="evidence" value="ECO:0007669"/>
    <property type="project" value="UniProtKB-SubCell"/>
</dbReference>
<dbReference type="PANTHER" id="PTHR34229:SF1">
    <property type="entry name" value="METAL TRANSPORT PROTEIN HI_1621-RELATED"/>
    <property type="match status" value="1"/>
</dbReference>
<protein>
    <submittedName>
        <fullName evidence="8">ABC-type Co2+ transport system, permease component</fullName>
    </submittedName>
</protein>
<dbReference type="OrthoDB" id="9809846at2"/>
<dbReference type="GO" id="GO:0000041">
    <property type="term" value="P:transition metal ion transport"/>
    <property type="evidence" value="ECO:0007669"/>
    <property type="project" value="InterPro"/>
</dbReference>